<sequence length="79" mass="8216">MEDTLGIRLYTAVYVTAGILVAWLGSWFGAIGTANGSLDATLVGFATWIAFVFAGIVIALKGIVVLVESIIEETVPNAG</sequence>
<proteinExistence type="predicted"/>
<keyword evidence="1" id="KW-1133">Transmembrane helix</keyword>
<reference evidence="2 3" key="1">
    <citation type="journal article" date="2009" name="Stand. Genomic Sci.">
        <title>Complete genome sequence of Halorhabdus utahensis type strain (AX-2).</title>
        <authorList>
            <person name="Anderson I."/>
            <person name="Tindall B.J."/>
            <person name="Pomrenke H."/>
            <person name="Goker M."/>
            <person name="Lapidus A."/>
            <person name="Nolan M."/>
            <person name="Copeland A."/>
            <person name="Glavina Del Rio T."/>
            <person name="Chen F."/>
            <person name="Tice H."/>
            <person name="Cheng J.F."/>
            <person name="Lucas S."/>
            <person name="Chertkov O."/>
            <person name="Bruce D."/>
            <person name="Brettin T."/>
            <person name="Detter J.C."/>
            <person name="Han C."/>
            <person name="Goodwin L."/>
            <person name="Land M."/>
            <person name="Hauser L."/>
            <person name="Chang Y.J."/>
            <person name="Jeffries C.D."/>
            <person name="Pitluck S."/>
            <person name="Pati A."/>
            <person name="Mavromatis K."/>
            <person name="Ivanova N."/>
            <person name="Ovchinnikova G."/>
            <person name="Chen A."/>
            <person name="Palaniappan K."/>
            <person name="Chain P."/>
            <person name="Rohde M."/>
            <person name="Bristow J."/>
            <person name="Eisen J.A."/>
            <person name="Markowitz V."/>
            <person name="Hugenholtz P."/>
            <person name="Kyrpides N.C."/>
            <person name="Klenk H.P."/>
        </authorList>
    </citation>
    <scope>NUCLEOTIDE SEQUENCE [LARGE SCALE GENOMIC DNA]</scope>
    <source>
        <strain evidence="3">DSM 12940 / JCM 11049 / AX-2</strain>
    </source>
</reference>
<keyword evidence="1" id="KW-0812">Transmembrane</keyword>
<organism evidence="2 3">
    <name type="scientific">Halorhabdus utahensis (strain DSM 12940 / JCM 11049 / AX-2)</name>
    <dbReference type="NCBI Taxonomy" id="519442"/>
    <lineage>
        <taxon>Archaea</taxon>
        <taxon>Methanobacteriati</taxon>
        <taxon>Methanobacteriota</taxon>
        <taxon>Stenosarchaea group</taxon>
        <taxon>Halobacteria</taxon>
        <taxon>Halobacteriales</taxon>
        <taxon>Haloarculaceae</taxon>
        <taxon>Halorhabdus</taxon>
    </lineage>
</organism>
<evidence type="ECO:0000256" key="1">
    <source>
        <dbReference type="SAM" id="Phobius"/>
    </source>
</evidence>
<dbReference type="KEGG" id="hut:Huta_0245"/>
<name>C7NPY6_HALUD</name>
<gene>
    <name evidence="2" type="ordered locus">Huta_0245</name>
</gene>
<feature type="transmembrane region" description="Helical" evidence="1">
    <location>
        <begin position="12"/>
        <end position="33"/>
    </location>
</feature>
<dbReference type="HOGENOM" id="CLU_2597609_0_0_2"/>
<dbReference type="OrthoDB" id="378253at2157"/>
<feature type="transmembrane region" description="Helical" evidence="1">
    <location>
        <begin position="45"/>
        <end position="67"/>
    </location>
</feature>
<keyword evidence="1" id="KW-0472">Membrane</keyword>
<dbReference type="GeneID" id="8382508"/>
<accession>C7NPY6</accession>
<protein>
    <submittedName>
        <fullName evidence="2">Uncharacterized protein</fullName>
    </submittedName>
</protein>
<dbReference type="AlphaFoldDB" id="C7NPY6"/>
<dbReference type="STRING" id="519442.Huta_0245"/>
<dbReference type="EMBL" id="CP001687">
    <property type="protein sequence ID" value="ACV10433.1"/>
    <property type="molecule type" value="Genomic_DNA"/>
</dbReference>
<evidence type="ECO:0000313" key="3">
    <source>
        <dbReference type="Proteomes" id="UP000002071"/>
    </source>
</evidence>
<dbReference type="eggNOG" id="arCOG15114">
    <property type="taxonomic scope" value="Archaea"/>
</dbReference>
<evidence type="ECO:0000313" key="2">
    <source>
        <dbReference type="EMBL" id="ACV10433.1"/>
    </source>
</evidence>
<dbReference type="Proteomes" id="UP000002071">
    <property type="component" value="Chromosome"/>
</dbReference>
<keyword evidence="3" id="KW-1185">Reference proteome</keyword>
<dbReference type="RefSeq" id="WP_012795310.1">
    <property type="nucleotide sequence ID" value="NC_013158.1"/>
</dbReference>